<evidence type="ECO:0000313" key="5">
    <source>
        <dbReference type="EMBL" id="KAG3224494.1"/>
    </source>
</evidence>
<dbReference type="Proteomes" id="UP000774804">
    <property type="component" value="Unassembled WGS sequence"/>
</dbReference>
<dbReference type="Proteomes" id="UP000760860">
    <property type="component" value="Unassembled WGS sequence"/>
</dbReference>
<dbReference type="Proteomes" id="UP000736787">
    <property type="component" value="Unassembled WGS sequence"/>
</dbReference>
<gene>
    <name evidence="1" type="ORF">PC113_g4819</name>
    <name evidence="2" type="ORF">PC115_g5260</name>
    <name evidence="3" type="ORF">PC117_g6067</name>
    <name evidence="4" type="ORF">PC118_g5363</name>
    <name evidence="5" type="ORF">PC129_g4869</name>
</gene>
<dbReference type="AlphaFoldDB" id="A0A8T1D5L4"/>
<reference evidence="2" key="1">
    <citation type="submission" date="2018-10" db="EMBL/GenBank/DDBJ databases">
        <title>Effector identification in a new, highly contiguous assembly of the strawberry crown rot pathogen Phytophthora cactorum.</title>
        <authorList>
            <person name="Armitage A.D."/>
            <person name="Nellist C.F."/>
            <person name="Bates H."/>
            <person name="Vickerstaff R.J."/>
            <person name="Harrison R.J."/>
        </authorList>
    </citation>
    <scope>NUCLEOTIDE SEQUENCE</scope>
    <source>
        <strain evidence="1">15-7</strain>
        <strain evidence="2">4032</strain>
        <strain evidence="3">4040</strain>
        <strain evidence="4">P415</strain>
        <strain evidence="5">P421</strain>
    </source>
</reference>
<organism evidence="2 6">
    <name type="scientific">Phytophthora cactorum</name>
    <dbReference type="NCBI Taxonomy" id="29920"/>
    <lineage>
        <taxon>Eukaryota</taxon>
        <taxon>Sar</taxon>
        <taxon>Stramenopiles</taxon>
        <taxon>Oomycota</taxon>
        <taxon>Peronosporomycetes</taxon>
        <taxon>Peronosporales</taxon>
        <taxon>Peronosporaceae</taxon>
        <taxon>Phytophthora</taxon>
    </lineage>
</organism>
<sequence length="71" mass="8079">MARRRRRSGVSQLLEDGNTVVEPHDLRSKFHLDVRRGLSGLRDLLLLIAQLPLQLGELRALEQFQSGYAIV</sequence>
<dbReference type="Proteomes" id="UP000697107">
    <property type="component" value="Unassembled WGS sequence"/>
</dbReference>
<evidence type="ECO:0000313" key="6">
    <source>
        <dbReference type="Proteomes" id="UP000774804"/>
    </source>
</evidence>
<dbReference type="EMBL" id="RCMV01000110">
    <property type="protein sequence ID" value="KAG3224494.1"/>
    <property type="molecule type" value="Genomic_DNA"/>
</dbReference>
<evidence type="ECO:0000313" key="4">
    <source>
        <dbReference type="EMBL" id="KAG2990893.1"/>
    </source>
</evidence>
<evidence type="ECO:0000313" key="1">
    <source>
        <dbReference type="EMBL" id="KAG2864183.1"/>
    </source>
</evidence>
<proteinExistence type="predicted"/>
<evidence type="ECO:0000313" key="2">
    <source>
        <dbReference type="EMBL" id="KAG2934015.1"/>
    </source>
</evidence>
<name>A0A8T1D5L4_9STRA</name>
<accession>A0A8T1D5L4</accession>
<dbReference type="EMBL" id="RCML01000110">
    <property type="protein sequence ID" value="KAG2990893.1"/>
    <property type="molecule type" value="Genomic_DNA"/>
</dbReference>
<dbReference type="Proteomes" id="UP000735874">
    <property type="component" value="Unassembled WGS sequence"/>
</dbReference>
<evidence type="ECO:0000313" key="3">
    <source>
        <dbReference type="EMBL" id="KAG2948365.1"/>
    </source>
</evidence>
<protein>
    <submittedName>
        <fullName evidence="2">Uncharacterized protein</fullName>
    </submittedName>
</protein>
<dbReference type="EMBL" id="RCMG01000086">
    <property type="protein sequence ID" value="KAG2864183.1"/>
    <property type="molecule type" value="Genomic_DNA"/>
</dbReference>
<comment type="caution">
    <text evidence="2">The sequence shown here is derived from an EMBL/GenBank/DDBJ whole genome shotgun (WGS) entry which is preliminary data.</text>
</comment>
<dbReference type="EMBL" id="RCMK01000112">
    <property type="protein sequence ID" value="KAG2948365.1"/>
    <property type="molecule type" value="Genomic_DNA"/>
</dbReference>
<dbReference type="EMBL" id="RCMI01000108">
    <property type="protein sequence ID" value="KAG2934015.1"/>
    <property type="molecule type" value="Genomic_DNA"/>
</dbReference>